<dbReference type="InterPro" id="IPR032466">
    <property type="entry name" value="Metal_Hydrolase"/>
</dbReference>
<proteinExistence type="predicted"/>
<dbReference type="GO" id="GO:0004038">
    <property type="term" value="F:allantoinase activity"/>
    <property type="evidence" value="ECO:0007669"/>
    <property type="project" value="TreeGrafter"/>
</dbReference>
<accession>X1PZ29</accession>
<dbReference type="SUPFAM" id="SSF51338">
    <property type="entry name" value="Composite domain of metallo-dependent hydrolases"/>
    <property type="match status" value="1"/>
</dbReference>
<organism evidence="2">
    <name type="scientific">marine sediment metagenome</name>
    <dbReference type="NCBI Taxonomy" id="412755"/>
    <lineage>
        <taxon>unclassified sequences</taxon>
        <taxon>metagenomes</taxon>
        <taxon>ecological metagenomes</taxon>
    </lineage>
</organism>
<dbReference type="GO" id="GO:0005737">
    <property type="term" value="C:cytoplasm"/>
    <property type="evidence" value="ECO:0007669"/>
    <property type="project" value="TreeGrafter"/>
</dbReference>
<reference evidence="2" key="1">
    <citation type="journal article" date="2014" name="Front. Microbiol.">
        <title>High frequency of phylogenetically diverse reductive dehalogenase-homologous genes in deep subseafloor sedimentary metagenomes.</title>
        <authorList>
            <person name="Kawai M."/>
            <person name="Futagami T."/>
            <person name="Toyoda A."/>
            <person name="Takaki Y."/>
            <person name="Nishi S."/>
            <person name="Hori S."/>
            <person name="Arai W."/>
            <person name="Tsubouchi T."/>
            <person name="Morono Y."/>
            <person name="Uchiyama I."/>
            <person name="Ito T."/>
            <person name="Fujiyama A."/>
            <person name="Inagaki F."/>
            <person name="Takami H."/>
        </authorList>
    </citation>
    <scope>NUCLEOTIDE SEQUENCE</scope>
    <source>
        <strain evidence="2">Expedition CK06-06</strain>
    </source>
</reference>
<dbReference type="EMBL" id="BARV01029985">
    <property type="protein sequence ID" value="GAI36219.1"/>
    <property type="molecule type" value="Genomic_DNA"/>
</dbReference>
<dbReference type="InterPro" id="IPR006680">
    <property type="entry name" value="Amidohydro-rel"/>
</dbReference>
<comment type="caution">
    <text evidence="2">The sequence shown here is derived from an EMBL/GenBank/DDBJ whole genome shotgun (WGS) entry which is preliminary data.</text>
</comment>
<sequence>MADLVIRNARLVLPEGIIRGELAVEKGRISEIAASGLSKADREIDAKERIVMPGVIDSHVHLYDPRHPFREDFQNGSAAAAAGGITSVIVTPLDTSMLTPKMIKNIIEFGQRESVIDFDLHAGKMTADSIKDIPKLATLGIKSFKAFTCALYRIEDPVLEQLMAAIK</sequence>
<name>X1PZ29_9ZZZZ</name>
<dbReference type="GO" id="GO:0006145">
    <property type="term" value="P:purine nucleobase catabolic process"/>
    <property type="evidence" value="ECO:0007669"/>
    <property type="project" value="TreeGrafter"/>
</dbReference>
<gene>
    <name evidence="2" type="ORF">S06H3_47707</name>
</gene>
<dbReference type="PANTHER" id="PTHR43668">
    <property type="entry name" value="ALLANTOINASE"/>
    <property type="match status" value="1"/>
</dbReference>
<feature type="domain" description="Amidohydrolase-related" evidence="1">
    <location>
        <begin position="50"/>
        <end position="110"/>
    </location>
</feature>
<protein>
    <recommendedName>
        <fullName evidence="1">Amidohydrolase-related domain-containing protein</fullName>
    </recommendedName>
</protein>
<dbReference type="AlphaFoldDB" id="X1PZ29"/>
<dbReference type="Gene3D" id="3.20.20.140">
    <property type="entry name" value="Metal-dependent hydrolases"/>
    <property type="match status" value="1"/>
</dbReference>
<dbReference type="SUPFAM" id="SSF51556">
    <property type="entry name" value="Metallo-dependent hydrolases"/>
    <property type="match status" value="1"/>
</dbReference>
<dbReference type="InterPro" id="IPR050138">
    <property type="entry name" value="DHOase/Allantoinase_Hydrolase"/>
</dbReference>
<evidence type="ECO:0000313" key="2">
    <source>
        <dbReference type="EMBL" id="GAI36219.1"/>
    </source>
</evidence>
<evidence type="ECO:0000259" key="1">
    <source>
        <dbReference type="Pfam" id="PF01979"/>
    </source>
</evidence>
<dbReference type="Pfam" id="PF01979">
    <property type="entry name" value="Amidohydro_1"/>
    <property type="match status" value="1"/>
</dbReference>
<dbReference type="InterPro" id="IPR011059">
    <property type="entry name" value="Metal-dep_hydrolase_composite"/>
</dbReference>
<feature type="non-terminal residue" evidence="2">
    <location>
        <position position="167"/>
    </location>
</feature>
<dbReference type="PANTHER" id="PTHR43668:SF2">
    <property type="entry name" value="ALLANTOINASE"/>
    <property type="match status" value="1"/>
</dbReference>
<dbReference type="Gene3D" id="2.30.40.10">
    <property type="entry name" value="Urease, subunit C, domain 1"/>
    <property type="match status" value="1"/>
</dbReference>